<evidence type="ECO:0000313" key="3">
    <source>
        <dbReference type="Proteomes" id="UP001642540"/>
    </source>
</evidence>
<evidence type="ECO:0000313" key="2">
    <source>
        <dbReference type="EMBL" id="CAL8098862.1"/>
    </source>
</evidence>
<feature type="region of interest" description="Disordered" evidence="1">
    <location>
        <begin position="99"/>
        <end position="124"/>
    </location>
</feature>
<gene>
    <name evidence="2" type="ORF">ODALV1_LOCUS10072</name>
</gene>
<sequence>MSQQGQQGEGRKRGDEEKPQTQSLEFANTMMTDSSASADRSSNVGTTTQLGRGRGRGRGMEKKINEFLSMKNVEDEEAQSETSSITSLDYLRRKWKVNPKYDSSGSENGSQTPPECGSVRDEDDRRVVGSRISYTSREAPVRKLFPVSHFLPRYTEAVKHPKRIEALKSCKVTVLDVNEEGDLMVAFQDNDSVERFARLLDYMGRFYSTKVGFDFQIPIDLLQVGEIVATIIHKGDGVAMTRRVKILEVLKQYGDFKAYALDIDDYNYYYVKLAFALHPVFYRHPKQACKLQLTNLRDMCPKNVFDEFFDHQQKFNDVVDGVSRRILISMIGQNLHVSNLQSSFTTSNDFVGELDFRANWGLHQRFVEEICKLEFAPTNPKESSRTKGVIAYIFPTGEISMCTNIPLFKGIDRIINETKVKQLAENVTIRQQNELMRQIRTGECSLFLMHDDKTNRIVRAKVKSFHEEKLKVCFIDMDREEFQYKSKLICSLTRNSAVPPILSAIPGQAVRLRLAGVDQVRRNREFYQKMVGLEVEFKVCNAKGLSCTEFEFEGEAESKLTLNEILK</sequence>
<organism evidence="2 3">
    <name type="scientific">Orchesella dallaii</name>
    <dbReference type="NCBI Taxonomy" id="48710"/>
    <lineage>
        <taxon>Eukaryota</taxon>
        <taxon>Metazoa</taxon>
        <taxon>Ecdysozoa</taxon>
        <taxon>Arthropoda</taxon>
        <taxon>Hexapoda</taxon>
        <taxon>Collembola</taxon>
        <taxon>Entomobryomorpha</taxon>
        <taxon>Entomobryoidea</taxon>
        <taxon>Orchesellidae</taxon>
        <taxon>Orchesellinae</taxon>
        <taxon>Orchesella</taxon>
    </lineage>
</organism>
<feature type="compositionally biased region" description="Basic and acidic residues" evidence="1">
    <location>
        <begin position="9"/>
        <end position="19"/>
    </location>
</feature>
<feature type="compositionally biased region" description="Polar residues" evidence="1">
    <location>
        <begin position="20"/>
        <end position="50"/>
    </location>
</feature>
<accession>A0ABP1QDC7</accession>
<feature type="region of interest" description="Disordered" evidence="1">
    <location>
        <begin position="1"/>
        <end position="65"/>
    </location>
</feature>
<feature type="compositionally biased region" description="Polar residues" evidence="1">
    <location>
        <begin position="101"/>
        <end position="113"/>
    </location>
</feature>
<dbReference type="EMBL" id="CAXLJM020000031">
    <property type="protein sequence ID" value="CAL8098862.1"/>
    <property type="molecule type" value="Genomic_DNA"/>
</dbReference>
<protein>
    <recommendedName>
        <fullName evidence="4">Tudor domain-containing protein</fullName>
    </recommendedName>
</protein>
<proteinExistence type="predicted"/>
<name>A0ABP1QDC7_9HEXA</name>
<keyword evidence="3" id="KW-1185">Reference proteome</keyword>
<dbReference type="Proteomes" id="UP001642540">
    <property type="component" value="Unassembled WGS sequence"/>
</dbReference>
<comment type="caution">
    <text evidence="2">The sequence shown here is derived from an EMBL/GenBank/DDBJ whole genome shotgun (WGS) entry which is preliminary data.</text>
</comment>
<reference evidence="2 3" key="1">
    <citation type="submission" date="2024-08" db="EMBL/GenBank/DDBJ databases">
        <authorList>
            <person name="Cucini C."/>
            <person name="Frati F."/>
        </authorList>
    </citation>
    <scope>NUCLEOTIDE SEQUENCE [LARGE SCALE GENOMIC DNA]</scope>
</reference>
<evidence type="ECO:0008006" key="4">
    <source>
        <dbReference type="Google" id="ProtNLM"/>
    </source>
</evidence>
<evidence type="ECO:0000256" key="1">
    <source>
        <dbReference type="SAM" id="MobiDB-lite"/>
    </source>
</evidence>